<accession>A0A4S2CZM9</accession>
<protein>
    <submittedName>
        <fullName evidence="2">Uncharacterized protein</fullName>
    </submittedName>
</protein>
<proteinExistence type="predicted"/>
<feature type="region of interest" description="Disordered" evidence="1">
    <location>
        <begin position="31"/>
        <end position="56"/>
    </location>
</feature>
<dbReference type="AlphaFoldDB" id="A0A4S2CZM9"/>
<evidence type="ECO:0000313" key="2">
    <source>
        <dbReference type="EMBL" id="TGY34509.1"/>
    </source>
</evidence>
<dbReference type="EMBL" id="SRYW01000006">
    <property type="protein sequence ID" value="TGY34509.1"/>
    <property type="molecule type" value="Genomic_DNA"/>
</dbReference>
<dbReference type="OrthoDB" id="5974137at2"/>
<reference evidence="2 3" key="1">
    <citation type="submission" date="2019-04" db="EMBL/GenBank/DDBJ databases">
        <title>Microbes associate with the intestines of laboratory mice.</title>
        <authorList>
            <person name="Navarre W."/>
            <person name="Wong E."/>
            <person name="Huang K."/>
            <person name="Tropini C."/>
            <person name="Ng K."/>
            <person name="Yu B."/>
        </authorList>
    </citation>
    <scope>NUCLEOTIDE SEQUENCE [LARGE SCALE GENOMIC DNA]</scope>
    <source>
        <strain evidence="2 3">NM62_B4-13</strain>
    </source>
</reference>
<comment type="caution">
    <text evidence="2">The sequence shown here is derived from an EMBL/GenBank/DDBJ whole genome shotgun (WGS) entry which is preliminary data.</text>
</comment>
<dbReference type="RefSeq" id="WP_017354638.1">
    <property type="nucleotide sequence ID" value="NZ_SRYW01000006.1"/>
</dbReference>
<evidence type="ECO:0000256" key="1">
    <source>
        <dbReference type="SAM" id="MobiDB-lite"/>
    </source>
</evidence>
<evidence type="ECO:0000313" key="3">
    <source>
        <dbReference type="Proteomes" id="UP000306631"/>
    </source>
</evidence>
<sequence>MTTTGNVDRRAPRPWLGAALTVLLAGCGDATPADPGKPARRLDSHAAATPAPAEPVDDDQRLLAFLHDRYGPKATLDTAWKDQWDDPDQDATRPVERRLCARQTVAVTGQPHHLVAVCQTLEDAASVEPGRIDLYVLRDGEAAPGTASRPLVRVAEHLLMYSGMRGMPGTVAIDTLGPERPAFRITDGWYGQGYSLVSRTYVALHDTRLTPVASFRDHIDNDSAYDCDEDPTACGNRLFNIDFSVTADMQALQDGYAALDVRGQGPECTGPTDEHYRLVYDPAKGAYPIPDALLREHCRE</sequence>
<dbReference type="Proteomes" id="UP000306631">
    <property type="component" value="Unassembled WGS sequence"/>
</dbReference>
<gene>
    <name evidence="2" type="ORF">E5352_08675</name>
</gene>
<name>A0A4S2CZM9_STEMA</name>
<organism evidence="2 3">
    <name type="scientific">Stenotrophomonas maltophilia</name>
    <name type="common">Pseudomonas maltophilia</name>
    <name type="synonym">Xanthomonas maltophilia</name>
    <dbReference type="NCBI Taxonomy" id="40324"/>
    <lineage>
        <taxon>Bacteria</taxon>
        <taxon>Pseudomonadati</taxon>
        <taxon>Pseudomonadota</taxon>
        <taxon>Gammaproteobacteria</taxon>
        <taxon>Lysobacterales</taxon>
        <taxon>Lysobacteraceae</taxon>
        <taxon>Stenotrophomonas</taxon>
        <taxon>Stenotrophomonas maltophilia group</taxon>
    </lineage>
</organism>